<accession>A0A167YEB8</accession>
<dbReference type="SUPFAM" id="SSF50129">
    <property type="entry name" value="GroES-like"/>
    <property type="match status" value="1"/>
</dbReference>
<reference evidence="4 5" key="1">
    <citation type="journal article" date="2016" name="Genome Biol. Evol.">
        <title>Divergent and convergent evolution of fungal pathogenicity.</title>
        <authorList>
            <person name="Shang Y."/>
            <person name="Xiao G."/>
            <person name="Zheng P."/>
            <person name="Cen K."/>
            <person name="Zhan S."/>
            <person name="Wang C."/>
        </authorList>
    </citation>
    <scope>NUCLEOTIDE SEQUENCE [LARGE SCALE GENOMIC DNA]</scope>
    <source>
        <strain evidence="4 5">ARSEF 7405</strain>
    </source>
</reference>
<evidence type="ECO:0000259" key="3">
    <source>
        <dbReference type="SMART" id="SM00829"/>
    </source>
</evidence>
<evidence type="ECO:0000256" key="2">
    <source>
        <dbReference type="ARBA" id="ARBA00022857"/>
    </source>
</evidence>
<dbReference type="InterPro" id="IPR013154">
    <property type="entry name" value="ADH-like_N"/>
</dbReference>
<dbReference type="InterPro" id="IPR036291">
    <property type="entry name" value="NAD(P)-bd_dom_sf"/>
</dbReference>
<evidence type="ECO:0000313" key="4">
    <source>
        <dbReference type="EMBL" id="KZZ91231.1"/>
    </source>
</evidence>
<dbReference type="GO" id="GO:0008270">
    <property type="term" value="F:zinc ion binding"/>
    <property type="evidence" value="ECO:0007669"/>
    <property type="project" value="InterPro"/>
</dbReference>
<dbReference type="InterPro" id="IPR020843">
    <property type="entry name" value="ER"/>
</dbReference>
<dbReference type="Pfam" id="PF00107">
    <property type="entry name" value="ADH_zinc_N"/>
    <property type="match status" value="1"/>
</dbReference>
<dbReference type="InterPro" id="IPR013149">
    <property type="entry name" value="ADH-like_C"/>
</dbReference>
<dbReference type="VEuPathDB" id="FungiDB:AAP_03401"/>
<keyword evidence="2" id="KW-0521">NADP</keyword>
<dbReference type="SMART" id="SM00829">
    <property type="entry name" value="PKS_ER"/>
    <property type="match status" value="1"/>
</dbReference>
<gene>
    <name evidence="4" type="ORF">AAP_03401</name>
</gene>
<name>A0A167YEB8_9EURO</name>
<feature type="domain" description="Enoyl reductase (ER)" evidence="3">
    <location>
        <begin position="15"/>
        <end position="308"/>
    </location>
</feature>
<dbReference type="EMBL" id="AZGZ01000014">
    <property type="protein sequence ID" value="KZZ91231.1"/>
    <property type="molecule type" value="Genomic_DNA"/>
</dbReference>
<dbReference type="PANTHER" id="PTHR44154">
    <property type="entry name" value="QUINONE OXIDOREDUCTASE"/>
    <property type="match status" value="1"/>
</dbReference>
<dbReference type="AlphaFoldDB" id="A0A167YEB8"/>
<dbReference type="CDD" id="cd08252">
    <property type="entry name" value="AL_MDR"/>
    <property type="match status" value="1"/>
</dbReference>
<organism evidence="4 5">
    <name type="scientific">Ascosphaera apis ARSEF 7405</name>
    <dbReference type="NCBI Taxonomy" id="392613"/>
    <lineage>
        <taxon>Eukaryota</taxon>
        <taxon>Fungi</taxon>
        <taxon>Dikarya</taxon>
        <taxon>Ascomycota</taxon>
        <taxon>Pezizomycotina</taxon>
        <taxon>Eurotiomycetes</taxon>
        <taxon>Eurotiomycetidae</taxon>
        <taxon>Onygenales</taxon>
        <taxon>Ascosphaeraceae</taxon>
        <taxon>Ascosphaera</taxon>
    </lineage>
</organism>
<dbReference type="Gene3D" id="3.90.180.10">
    <property type="entry name" value="Medium-chain alcohol dehydrogenases, catalytic domain"/>
    <property type="match status" value="2"/>
</dbReference>
<sequence>MAPVTMKAVGVEKYGEIDNLIEKEVEIPKAKGHDVLIKVKATSINPVDTKARAGTYDDYPDYYDHVPRPFHILGFDGAGIVVERGELCHLTNVGDHVYYSGSPIRQGANAEYQAVDERSLAKMPKSVNFAQAASLPLTYITAYEALVERLEIIQGEKAGILIINGAGGVGAMATQLAKDYLYMPVIVTTASRPETQEFSKKMGATHVVNHHEDIVEQIKKLDLEGEARMYGTEFMAKSLSFVWALIGTKPYYGVNLSSHRKILQELAELVDRGVIRCNVTEVLPFTLEGIREAHKKSETSKSIGKVVMSREDAEMK</sequence>
<evidence type="ECO:0000313" key="5">
    <source>
        <dbReference type="Proteomes" id="UP000242877"/>
    </source>
</evidence>
<comment type="caution">
    <text evidence="4">The sequence shown here is derived from an EMBL/GenBank/DDBJ whole genome shotgun (WGS) entry which is preliminary data.</text>
</comment>
<dbReference type="PANTHER" id="PTHR44154:SF1">
    <property type="entry name" value="QUINONE OXIDOREDUCTASE"/>
    <property type="match status" value="1"/>
</dbReference>
<dbReference type="OrthoDB" id="191139at2759"/>
<comment type="similarity">
    <text evidence="1">Belongs to the zinc-containing alcohol dehydrogenase family. Quinone oxidoreductase subfamily.</text>
</comment>
<dbReference type="InterPro" id="IPR014182">
    <property type="entry name" value="ADH_Zn_typ-1"/>
</dbReference>
<dbReference type="GO" id="GO:0016491">
    <property type="term" value="F:oxidoreductase activity"/>
    <property type="evidence" value="ECO:0007669"/>
    <property type="project" value="InterPro"/>
</dbReference>
<dbReference type="InterPro" id="IPR011032">
    <property type="entry name" value="GroES-like_sf"/>
</dbReference>
<dbReference type="InterPro" id="IPR051603">
    <property type="entry name" value="Zinc-ADH_QOR/CCCR"/>
</dbReference>
<dbReference type="Pfam" id="PF08240">
    <property type="entry name" value="ADH_N"/>
    <property type="match status" value="1"/>
</dbReference>
<proteinExistence type="inferred from homology"/>
<dbReference type="Proteomes" id="UP000242877">
    <property type="component" value="Unassembled WGS sequence"/>
</dbReference>
<protein>
    <submittedName>
        <fullName evidence="4">Alcohol dehydrogenase superfamily, zinc-type</fullName>
    </submittedName>
</protein>
<keyword evidence="5" id="KW-1185">Reference proteome</keyword>
<dbReference type="SUPFAM" id="SSF51735">
    <property type="entry name" value="NAD(P)-binding Rossmann-fold domains"/>
    <property type="match status" value="1"/>
</dbReference>
<evidence type="ECO:0000256" key="1">
    <source>
        <dbReference type="ARBA" id="ARBA00010371"/>
    </source>
</evidence>
<dbReference type="Pfam" id="PF13602">
    <property type="entry name" value="ADH_zinc_N_2"/>
    <property type="match status" value="1"/>
</dbReference>
<dbReference type="Gene3D" id="3.40.50.720">
    <property type="entry name" value="NAD(P)-binding Rossmann-like Domain"/>
    <property type="match status" value="2"/>
</dbReference>